<evidence type="ECO:0000313" key="2">
    <source>
        <dbReference type="EMBL" id="RGE68919.1"/>
    </source>
</evidence>
<dbReference type="InterPro" id="IPR021338">
    <property type="entry name" value="DUF2953"/>
</dbReference>
<dbReference type="Pfam" id="PF11167">
    <property type="entry name" value="DUF2953"/>
    <property type="match status" value="1"/>
</dbReference>
<dbReference type="EMBL" id="QVME01000002">
    <property type="protein sequence ID" value="RGE68919.1"/>
    <property type="molecule type" value="Genomic_DNA"/>
</dbReference>
<accession>A0A3E3IP98</accession>
<protein>
    <submittedName>
        <fullName evidence="2">DUF2953 domain-containing protein</fullName>
    </submittedName>
</protein>
<name>A0A3E3IP98_9FIRM</name>
<feature type="compositionally biased region" description="Basic residues" evidence="1">
    <location>
        <begin position="59"/>
        <end position="70"/>
    </location>
</feature>
<sequence length="230" mass="25031">MGGTAMAVVGFVLLAILALLLLLLCIPIVGSARFSSDAPGEAYVRWLFYRRQLLGKKQKKRSRAKKKQKKQKEQVPAAPAKKEKRDFAAIIGAAMDFVASLGGGAKMLLRHVHVYRVRLRVVVAEDDAAQTAITFGRMNALVYSAYTAAQGLLNLKKPDILITPDFMAQEGSWQFEARGRLLPIAAAAAAVRIGAAFLVKTVKRQAVCEKVKTRREQASQPKAGTGARGR</sequence>
<comment type="caution">
    <text evidence="2">The sequence shown here is derived from an EMBL/GenBank/DDBJ whole genome shotgun (WGS) entry which is preliminary data.</text>
</comment>
<organism evidence="2 3">
    <name type="scientific">Anaerotruncus colihominis</name>
    <dbReference type="NCBI Taxonomy" id="169435"/>
    <lineage>
        <taxon>Bacteria</taxon>
        <taxon>Bacillati</taxon>
        <taxon>Bacillota</taxon>
        <taxon>Clostridia</taxon>
        <taxon>Eubacteriales</taxon>
        <taxon>Oscillospiraceae</taxon>
        <taxon>Anaerotruncus</taxon>
    </lineage>
</organism>
<proteinExistence type="predicted"/>
<dbReference type="AlphaFoldDB" id="A0A3E3IP98"/>
<dbReference type="Proteomes" id="UP000260828">
    <property type="component" value="Unassembled WGS sequence"/>
</dbReference>
<gene>
    <name evidence="2" type="ORF">DXC40_06420</name>
</gene>
<evidence type="ECO:0000256" key="1">
    <source>
        <dbReference type="SAM" id="MobiDB-lite"/>
    </source>
</evidence>
<evidence type="ECO:0000313" key="3">
    <source>
        <dbReference type="Proteomes" id="UP000260828"/>
    </source>
</evidence>
<reference evidence="2 3" key="1">
    <citation type="submission" date="2018-08" db="EMBL/GenBank/DDBJ databases">
        <title>A genome reference for cultivated species of the human gut microbiota.</title>
        <authorList>
            <person name="Zou Y."/>
            <person name="Xue W."/>
            <person name="Luo G."/>
        </authorList>
    </citation>
    <scope>NUCLEOTIDE SEQUENCE [LARGE SCALE GENOMIC DNA]</scope>
    <source>
        <strain evidence="2 3">TF05-12AC</strain>
    </source>
</reference>
<feature type="region of interest" description="Disordered" evidence="1">
    <location>
        <begin position="59"/>
        <end position="80"/>
    </location>
</feature>